<evidence type="ECO:0000313" key="3">
    <source>
        <dbReference type="Proteomes" id="UP001055172"/>
    </source>
</evidence>
<protein>
    <submittedName>
        <fullName evidence="2">Uncharacterized protein</fullName>
    </submittedName>
</protein>
<comment type="caution">
    <text evidence="2">The sequence shown here is derived from an EMBL/GenBank/DDBJ whole genome shotgun (WGS) entry which is preliminary data.</text>
</comment>
<name>A0AA37GT13_9PEZI</name>
<accession>A0AA37GT13</accession>
<feature type="region of interest" description="Disordered" evidence="1">
    <location>
        <begin position="1"/>
        <end position="29"/>
    </location>
</feature>
<feature type="compositionally biased region" description="Basic and acidic residues" evidence="1">
    <location>
        <begin position="91"/>
        <end position="100"/>
    </location>
</feature>
<dbReference type="AlphaFoldDB" id="A0AA37GT13"/>
<keyword evidence="3" id="KW-1185">Reference proteome</keyword>
<gene>
    <name evidence="2" type="ORF">ColLi_09569</name>
</gene>
<organism evidence="2 3">
    <name type="scientific">Colletotrichum liriopes</name>
    <dbReference type="NCBI Taxonomy" id="708192"/>
    <lineage>
        <taxon>Eukaryota</taxon>
        <taxon>Fungi</taxon>
        <taxon>Dikarya</taxon>
        <taxon>Ascomycota</taxon>
        <taxon>Pezizomycotina</taxon>
        <taxon>Sordariomycetes</taxon>
        <taxon>Hypocreomycetidae</taxon>
        <taxon>Glomerellales</taxon>
        <taxon>Glomerellaceae</taxon>
        <taxon>Colletotrichum</taxon>
        <taxon>Colletotrichum spaethianum species complex</taxon>
    </lineage>
</organism>
<feature type="compositionally biased region" description="Basic and acidic residues" evidence="1">
    <location>
        <begin position="18"/>
        <end position="29"/>
    </location>
</feature>
<feature type="region of interest" description="Disordered" evidence="1">
    <location>
        <begin position="60"/>
        <end position="103"/>
    </location>
</feature>
<proteinExistence type="predicted"/>
<sequence>MSEQASSLKQCPISHCRRQPESDADVRGHIIDFHKRDPERMPCGRYTIRNYYYRQKHQANCDNCRPRSPEAQAPIPSIEDDVYTDISTPEPDPREGEPTKDSQATLVLVNGGNNGLIYVAVGGCPSS</sequence>
<evidence type="ECO:0000313" key="2">
    <source>
        <dbReference type="EMBL" id="GJC86731.1"/>
    </source>
</evidence>
<dbReference type="Proteomes" id="UP001055172">
    <property type="component" value="Unassembled WGS sequence"/>
</dbReference>
<evidence type="ECO:0000256" key="1">
    <source>
        <dbReference type="SAM" id="MobiDB-lite"/>
    </source>
</evidence>
<dbReference type="EMBL" id="BPPX01000023">
    <property type="protein sequence ID" value="GJC86731.1"/>
    <property type="molecule type" value="Genomic_DNA"/>
</dbReference>
<reference evidence="2 3" key="1">
    <citation type="submission" date="2021-07" db="EMBL/GenBank/DDBJ databases">
        <title>Genome data of Colletotrichum spaethianum.</title>
        <authorList>
            <person name="Utami Y.D."/>
            <person name="Hiruma K."/>
        </authorList>
    </citation>
    <scope>NUCLEOTIDE SEQUENCE [LARGE SCALE GENOMIC DNA]</scope>
    <source>
        <strain evidence="2 3">MAFF 242679</strain>
    </source>
</reference>